<comment type="caution">
    <text evidence="2">The sequence shown here is derived from an EMBL/GenBank/DDBJ whole genome shotgun (WGS) entry which is preliminary data.</text>
</comment>
<dbReference type="EMBL" id="CAJNRF010006591">
    <property type="protein sequence ID" value="CAF2082657.1"/>
    <property type="molecule type" value="Genomic_DNA"/>
</dbReference>
<dbReference type="EMBL" id="CAJNRE010008912">
    <property type="protein sequence ID" value="CAF2077672.1"/>
    <property type="molecule type" value="Genomic_DNA"/>
</dbReference>
<accession>A0A816FRD4</accession>
<name>A0A816FRD4_9BILA</name>
<dbReference type="EMBL" id="CAJNOW010018386">
    <property type="protein sequence ID" value="CAF1664846.1"/>
    <property type="molecule type" value="Genomic_DNA"/>
</dbReference>
<dbReference type="AlphaFoldDB" id="A0A816FRD4"/>
<keyword evidence="1" id="KW-1133">Transmembrane helix</keyword>
<proteinExistence type="predicted"/>
<evidence type="ECO:0000313" key="2">
    <source>
        <dbReference type="EMBL" id="CAF1664846.1"/>
    </source>
</evidence>
<feature type="transmembrane region" description="Helical" evidence="1">
    <location>
        <begin position="148"/>
        <end position="171"/>
    </location>
</feature>
<dbReference type="InterPro" id="IPR040350">
    <property type="entry name" value="TMEM272"/>
</dbReference>
<evidence type="ECO:0000313" key="4">
    <source>
        <dbReference type="EMBL" id="CAF2082657.1"/>
    </source>
</evidence>
<dbReference type="PANTHER" id="PTHR33444">
    <property type="entry name" value="SI:DKEY-19B23.12-RELATED"/>
    <property type="match status" value="1"/>
</dbReference>
<keyword evidence="1" id="KW-0472">Membrane</keyword>
<evidence type="ECO:0000313" key="3">
    <source>
        <dbReference type="EMBL" id="CAF2077672.1"/>
    </source>
</evidence>
<dbReference type="Proteomes" id="UP000663834">
    <property type="component" value="Unassembled WGS sequence"/>
</dbReference>
<protein>
    <submittedName>
        <fullName evidence="2">Uncharacterized protein</fullName>
    </submittedName>
</protein>
<gene>
    <name evidence="2" type="ORF">KQP761_LOCUS32867</name>
    <name evidence="3" type="ORF">MBJ925_LOCUS17928</name>
    <name evidence="4" type="ORF">WKI299_LOCUS16491</name>
</gene>
<evidence type="ECO:0000313" key="5">
    <source>
        <dbReference type="Proteomes" id="UP000663834"/>
    </source>
</evidence>
<dbReference type="PANTHER" id="PTHR33444:SF7">
    <property type="entry name" value="TRANSMEMBRANE PROTEIN 272"/>
    <property type="match status" value="1"/>
</dbReference>
<sequence length="175" mass="20063">MFDEDYSWASRVFAIAGVTSIAALVILAIGLPFPVAMLWIGSRFHHPMYCPVEPRISLFLIVGGSSSLTWLLLTIIISSLTLVVKGSRSYLLVCFIVLMSSMIVLLQVFNFIWLIIGSVWTFSVKNQVQYTYQYESNFCQKLLYQFTYVYLIIIWILFGLQSCCQFCNVILPKRQ</sequence>
<feature type="transmembrane region" description="Helical" evidence="1">
    <location>
        <begin position="90"/>
        <end position="116"/>
    </location>
</feature>
<dbReference type="Proteomes" id="UP000663856">
    <property type="component" value="Unassembled WGS sequence"/>
</dbReference>
<feature type="transmembrane region" description="Helical" evidence="1">
    <location>
        <begin position="56"/>
        <end position="83"/>
    </location>
</feature>
<dbReference type="Proteomes" id="UP000663824">
    <property type="component" value="Unassembled WGS sequence"/>
</dbReference>
<keyword evidence="1" id="KW-0812">Transmembrane</keyword>
<reference evidence="2" key="1">
    <citation type="submission" date="2021-02" db="EMBL/GenBank/DDBJ databases">
        <authorList>
            <person name="Nowell W R."/>
        </authorList>
    </citation>
    <scope>NUCLEOTIDE SEQUENCE</scope>
</reference>
<dbReference type="OrthoDB" id="6157510at2759"/>
<organism evidence="2 5">
    <name type="scientific">Rotaria magnacalcarata</name>
    <dbReference type="NCBI Taxonomy" id="392030"/>
    <lineage>
        <taxon>Eukaryota</taxon>
        <taxon>Metazoa</taxon>
        <taxon>Spiralia</taxon>
        <taxon>Gnathifera</taxon>
        <taxon>Rotifera</taxon>
        <taxon>Eurotatoria</taxon>
        <taxon>Bdelloidea</taxon>
        <taxon>Philodinida</taxon>
        <taxon>Philodinidae</taxon>
        <taxon>Rotaria</taxon>
    </lineage>
</organism>
<evidence type="ECO:0000256" key="1">
    <source>
        <dbReference type="SAM" id="Phobius"/>
    </source>
</evidence>
<feature type="transmembrane region" description="Helical" evidence="1">
    <location>
        <begin position="12"/>
        <end position="36"/>
    </location>
</feature>